<dbReference type="Proteomes" id="UP000314986">
    <property type="component" value="Unassembled WGS sequence"/>
</dbReference>
<evidence type="ECO:0000313" key="2">
    <source>
        <dbReference type="Proteomes" id="UP000314986"/>
    </source>
</evidence>
<sequence length="90" mass="9635">DSSSLFPNLLQYKCTQGSLNIFTDSVSACTVVSWSVSVYLSDIESVSHTLTIKVPKLFGMLLFGGLSARIPAERNSLLFLNSATGSLTST</sequence>
<keyword evidence="2" id="KW-1185">Reference proteome</keyword>
<reference evidence="2" key="2">
    <citation type="journal article" date="2007" name="PLoS Biol.">
        <title>Survey sequencing and comparative analysis of the elephant shark (Callorhinchus milii) genome.</title>
        <authorList>
            <person name="Venkatesh B."/>
            <person name="Kirkness E.F."/>
            <person name="Loh Y.H."/>
            <person name="Halpern A.L."/>
            <person name="Lee A.P."/>
            <person name="Johnson J."/>
            <person name="Dandona N."/>
            <person name="Viswanathan L.D."/>
            <person name="Tay A."/>
            <person name="Venter J.C."/>
            <person name="Strausberg R.L."/>
            <person name="Brenner S."/>
        </authorList>
    </citation>
    <scope>NUCLEOTIDE SEQUENCE [LARGE SCALE GENOMIC DNA]</scope>
</reference>
<organism evidence="1 2">
    <name type="scientific">Callorhinchus milii</name>
    <name type="common">Ghost shark</name>
    <dbReference type="NCBI Taxonomy" id="7868"/>
    <lineage>
        <taxon>Eukaryota</taxon>
        <taxon>Metazoa</taxon>
        <taxon>Chordata</taxon>
        <taxon>Craniata</taxon>
        <taxon>Vertebrata</taxon>
        <taxon>Chondrichthyes</taxon>
        <taxon>Holocephali</taxon>
        <taxon>Chimaeriformes</taxon>
        <taxon>Callorhinchidae</taxon>
        <taxon>Callorhinchus</taxon>
    </lineage>
</organism>
<reference evidence="2" key="3">
    <citation type="journal article" date="2014" name="Nature">
        <title>Elephant shark genome provides unique insights into gnathostome evolution.</title>
        <authorList>
            <consortium name="International Elephant Shark Genome Sequencing Consortium"/>
            <person name="Venkatesh B."/>
            <person name="Lee A.P."/>
            <person name="Ravi V."/>
            <person name="Maurya A.K."/>
            <person name="Lian M.M."/>
            <person name="Swann J.B."/>
            <person name="Ohta Y."/>
            <person name="Flajnik M.F."/>
            <person name="Sutoh Y."/>
            <person name="Kasahara M."/>
            <person name="Hoon S."/>
            <person name="Gangu V."/>
            <person name="Roy S.W."/>
            <person name="Irimia M."/>
            <person name="Korzh V."/>
            <person name="Kondrychyn I."/>
            <person name="Lim Z.W."/>
            <person name="Tay B.H."/>
            <person name="Tohari S."/>
            <person name="Kong K.W."/>
            <person name="Ho S."/>
            <person name="Lorente-Galdos B."/>
            <person name="Quilez J."/>
            <person name="Marques-Bonet T."/>
            <person name="Raney B.J."/>
            <person name="Ingham P.W."/>
            <person name="Tay A."/>
            <person name="Hillier L.W."/>
            <person name="Minx P."/>
            <person name="Boehm T."/>
            <person name="Wilson R.K."/>
            <person name="Brenner S."/>
            <person name="Warren W.C."/>
        </authorList>
    </citation>
    <scope>NUCLEOTIDE SEQUENCE [LARGE SCALE GENOMIC DNA]</scope>
</reference>
<reference evidence="2" key="1">
    <citation type="journal article" date="2006" name="Science">
        <title>Ancient noncoding elements conserved in the human genome.</title>
        <authorList>
            <person name="Venkatesh B."/>
            <person name="Kirkness E.F."/>
            <person name="Loh Y.H."/>
            <person name="Halpern A.L."/>
            <person name="Lee A.P."/>
            <person name="Johnson J."/>
            <person name="Dandona N."/>
            <person name="Viswanathan L.D."/>
            <person name="Tay A."/>
            <person name="Venter J.C."/>
            <person name="Strausberg R.L."/>
            <person name="Brenner S."/>
        </authorList>
    </citation>
    <scope>NUCLEOTIDE SEQUENCE [LARGE SCALE GENOMIC DNA]</scope>
</reference>
<reference evidence="1" key="4">
    <citation type="submission" date="2025-08" db="UniProtKB">
        <authorList>
            <consortium name="Ensembl"/>
        </authorList>
    </citation>
    <scope>IDENTIFICATION</scope>
</reference>
<dbReference type="AlphaFoldDB" id="A0A4W3HLP9"/>
<accession>A0A4W3HLP9</accession>
<protein>
    <submittedName>
        <fullName evidence="1">Uncharacterized protein</fullName>
    </submittedName>
</protein>
<dbReference type="InParanoid" id="A0A4W3HLP9"/>
<name>A0A4W3HLP9_CALMI</name>
<reference evidence="1" key="5">
    <citation type="submission" date="2025-09" db="UniProtKB">
        <authorList>
            <consortium name="Ensembl"/>
        </authorList>
    </citation>
    <scope>IDENTIFICATION</scope>
</reference>
<proteinExistence type="predicted"/>
<dbReference type="Ensembl" id="ENSCMIT00000016554.1">
    <property type="protein sequence ID" value="ENSCMIP00000016225.1"/>
    <property type="gene ID" value="ENSCMIG00000007848.1"/>
</dbReference>
<evidence type="ECO:0000313" key="1">
    <source>
        <dbReference type="Ensembl" id="ENSCMIP00000016225.1"/>
    </source>
</evidence>